<dbReference type="Pfam" id="PF07963">
    <property type="entry name" value="N_methyl"/>
    <property type="match status" value="1"/>
</dbReference>
<keyword evidence="3" id="KW-1003">Cell membrane</keyword>
<dbReference type="InterPro" id="IPR012902">
    <property type="entry name" value="N_methyl_site"/>
</dbReference>
<keyword evidence="8 11" id="KW-0472">Membrane</keyword>
<gene>
    <name evidence="13" type="ORF">C0W41_21100</name>
</gene>
<evidence type="ECO:0000256" key="6">
    <source>
        <dbReference type="ARBA" id="ARBA00022692"/>
    </source>
</evidence>
<evidence type="ECO:0000256" key="9">
    <source>
        <dbReference type="ARBA" id="ARBA00025772"/>
    </source>
</evidence>
<accession>A0A855SAC2</accession>
<dbReference type="InterPro" id="IPR045584">
    <property type="entry name" value="Pilin-like"/>
</dbReference>
<evidence type="ECO:0000256" key="5">
    <source>
        <dbReference type="ARBA" id="ARBA00022519"/>
    </source>
</evidence>
<evidence type="ECO:0000256" key="8">
    <source>
        <dbReference type="ARBA" id="ARBA00023136"/>
    </source>
</evidence>
<evidence type="ECO:0000256" key="11">
    <source>
        <dbReference type="SAM" id="Phobius"/>
    </source>
</evidence>
<comment type="subcellular location">
    <subcellularLocation>
        <location evidence="1">Cell inner membrane</location>
        <topology evidence="1">Single-pass membrane protein</topology>
    </subcellularLocation>
</comment>
<feature type="domain" description="General secretion pathway GspH" evidence="12">
    <location>
        <begin position="44"/>
        <end position="159"/>
    </location>
</feature>
<dbReference type="PIRSF" id="PIRSF024622">
    <property type="entry name" value="Tfp_FimT"/>
    <property type="match status" value="1"/>
</dbReference>
<dbReference type="AlphaFoldDB" id="A0A855SAC2"/>
<dbReference type="GO" id="GO:0005886">
    <property type="term" value="C:plasma membrane"/>
    <property type="evidence" value="ECO:0007669"/>
    <property type="project" value="UniProtKB-SubCell"/>
</dbReference>
<feature type="transmembrane region" description="Helical" evidence="11">
    <location>
        <begin position="12"/>
        <end position="34"/>
    </location>
</feature>
<evidence type="ECO:0000256" key="4">
    <source>
        <dbReference type="ARBA" id="ARBA00022481"/>
    </source>
</evidence>
<evidence type="ECO:0000259" key="12">
    <source>
        <dbReference type="Pfam" id="PF12019"/>
    </source>
</evidence>
<comment type="similarity">
    <text evidence="9">Belongs to the GSP H family.</text>
</comment>
<comment type="caution">
    <text evidence="13">The sequence shown here is derived from an EMBL/GenBank/DDBJ whole genome shotgun (WGS) entry which is preliminary data.</text>
</comment>
<evidence type="ECO:0000256" key="7">
    <source>
        <dbReference type="ARBA" id="ARBA00022989"/>
    </source>
</evidence>
<evidence type="ECO:0000256" key="2">
    <source>
        <dbReference type="ARBA" id="ARBA00021549"/>
    </source>
</evidence>
<evidence type="ECO:0000256" key="3">
    <source>
        <dbReference type="ARBA" id="ARBA00022475"/>
    </source>
</evidence>
<dbReference type="GeneID" id="61231635"/>
<evidence type="ECO:0000313" key="14">
    <source>
        <dbReference type="Proteomes" id="UP000241440"/>
    </source>
</evidence>
<keyword evidence="4" id="KW-0488">Methylation</keyword>
<dbReference type="InterPro" id="IPR022346">
    <property type="entry name" value="T2SS_GspH"/>
</dbReference>
<keyword evidence="7 11" id="KW-1133">Transmembrane helix</keyword>
<evidence type="ECO:0000256" key="10">
    <source>
        <dbReference type="ARBA" id="ARBA00030775"/>
    </source>
</evidence>
<dbReference type="SUPFAM" id="SSF54523">
    <property type="entry name" value="Pili subunits"/>
    <property type="match status" value="1"/>
</dbReference>
<protein>
    <recommendedName>
        <fullName evidence="2">Type II secretion system protein H</fullName>
    </recommendedName>
    <alternativeName>
        <fullName evidence="10">General secretion pathway protein H</fullName>
    </alternativeName>
</protein>
<dbReference type="Proteomes" id="UP000241440">
    <property type="component" value="Unassembled WGS sequence"/>
</dbReference>
<keyword evidence="5" id="KW-0997">Cell inner membrane</keyword>
<evidence type="ECO:0000313" key="13">
    <source>
        <dbReference type="EMBL" id="PSX03051.1"/>
    </source>
</evidence>
<organism evidence="13 14">
    <name type="scientific">Photobacterium angustum</name>
    <dbReference type="NCBI Taxonomy" id="661"/>
    <lineage>
        <taxon>Bacteria</taxon>
        <taxon>Pseudomonadati</taxon>
        <taxon>Pseudomonadota</taxon>
        <taxon>Gammaproteobacteria</taxon>
        <taxon>Vibrionales</taxon>
        <taxon>Vibrionaceae</taxon>
        <taxon>Photobacterium</taxon>
    </lineage>
</organism>
<dbReference type="Pfam" id="PF12019">
    <property type="entry name" value="GspH"/>
    <property type="match status" value="1"/>
</dbReference>
<sequence>MKIKGFTLIETIITISVLSILIAMAAPSFSSLFASNAMKRTSIELRGLIVAAKSEAVMRGTDVYLHTVGLTSTKTLTDNWCLIATTDATITDCDHSNTLYKVDGSELQGMNIQRHSSYATIRIDKQDGHPDFNNSLATVDWITFEKESGKALTMQMTWMGRLYQCGVEGEWYGAEMCG</sequence>
<dbReference type="Gene3D" id="3.30.700.10">
    <property type="entry name" value="Glycoprotein, Type 4 Pilin"/>
    <property type="match status" value="1"/>
</dbReference>
<proteinExistence type="inferred from homology"/>
<dbReference type="PROSITE" id="PS00409">
    <property type="entry name" value="PROKAR_NTER_METHYL"/>
    <property type="match status" value="1"/>
</dbReference>
<name>A0A855SAC2_PHOAN</name>
<keyword evidence="6 11" id="KW-0812">Transmembrane</keyword>
<dbReference type="RefSeq" id="WP_107131411.1">
    <property type="nucleotide sequence ID" value="NZ_PYOV01000014.1"/>
</dbReference>
<dbReference type="GO" id="GO:0015628">
    <property type="term" value="P:protein secretion by the type II secretion system"/>
    <property type="evidence" value="ECO:0007669"/>
    <property type="project" value="InterPro"/>
</dbReference>
<evidence type="ECO:0000256" key="1">
    <source>
        <dbReference type="ARBA" id="ARBA00004377"/>
    </source>
</evidence>
<dbReference type="GO" id="GO:0015627">
    <property type="term" value="C:type II protein secretion system complex"/>
    <property type="evidence" value="ECO:0007669"/>
    <property type="project" value="InterPro"/>
</dbReference>
<dbReference type="EMBL" id="PYOY01000019">
    <property type="protein sequence ID" value="PSX03051.1"/>
    <property type="molecule type" value="Genomic_DNA"/>
</dbReference>
<dbReference type="NCBIfam" id="TIGR02532">
    <property type="entry name" value="IV_pilin_GFxxxE"/>
    <property type="match status" value="1"/>
</dbReference>
<dbReference type="InterPro" id="IPR016824">
    <property type="entry name" value="Tfp-pilus_assembly_FimT"/>
</dbReference>
<reference evidence="13 14" key="1">
    <citation type="submission" date="2018-01" db="EMBL/GenBank/DDBJ databases">
        <title>Whole genome sequencing of Histamine producing bacteria.</title>
        <authorList>
            <person name="Butler K."/>
        </authorList>
    </citation>
    <scope>NUCLEOTIDE SEQUENCE [LARGE SCALE GENOMIC DNA]</scope>
    <source>
        <strain evidence="13 14">A2-1</strain>
    </source>
</reference>